<dbReference type="Pfam" id="PF03571">
    <property type="entry name" value="Peptidase_M49"/>
    <property type="match status" value="2"/>
</dbReference>
<sequence>MLSILSFVGKNFNSIIEKKKQNNQNTNLVPVIQVNSPVTSFVSQGFKVLTQNEKQYAYHFARAAWEGARICYFQRSYESPGLFYIFHKIFSKEKPLVVKQRLLQNGWSEEEVEQLFVYIAAVFQNSGNFKNFGDSKFIPEISYEKFEQFITTSQGYQVDQVWQSISKYIYNYDKPYGLIDLQEKNGSNSYYSNNLKGELLEAVDKFLIVQGISELNTRVVKVEDEIHVLVASVNKGEKDLGEVHNHKIKLIYGDYSPFLNSVVNHLTDALQYAANDNQKNMIQAYIDHFNSGDIEQHKQSQRHWIKDKGPKKKQNNQNTNLVPVIQVNSPVTSFVSQGFKVLTQNEKQYAYHFARAAWEGARICYFQRSYESPGLFYIFHKIFSKEKPLVVKQRLLQNGWSEEEVEQLFVYIAAVFQNSGNFKNFGDSKFIPEISYEKFEQFITTSQGYQVDQVWQSISKYIYNYDKPYGLIDLQEKNGSNSYYSNNLKGELLEAVDKFLIVQGISELNTRVVKVEDEIHVLVASVNKGEKDLGEVHNHKIKLIYGDYSPFLNSVVNHLTDALQYAANDNQKNMIQAYIDHFNSGDIEQHKQSQRHWIKDKGPVIETNIGFIETYLDPLKVRAEWEGFVAVVNKEESSLLNELVNKAEDIIKYLPWPKEFEVDIYKRPDFTSLEVLAFASSGTPLGINIPNYDDIRQNEGFKNVNLGNTIGKLSKESIKFLDEIDQEIFYKYQQEAIFLIVALHELIGHGAGKVFMKDKDGNLNFNIEKTINPLTNKKIDSFYNYGEQWHSKFGEFSGAMEECKADATALYLSTYDDVVKLLLPNQSEEERRNTVFAGWLFIVHRAVQGLEFYNPEQKKWGQAHVLARNVILQSLIKEDSEIIKIKETKQNGKPYILFKFDQSKLYTTGKKAISNLILHLQVYKSIGAGNEGIQFFSNLAVVNDQFLHYRNIIIQNKIPRRLEIQPNLVLEDGEVKLKEYESTFAGIIESQVEHHLENIETTKELFLNIQKLFQN</sequence>
<keyword evidence="13" id="KW-0482">Metalloprotease</keyword>
<name>A0A8S1WU84_9CILI</name>
<gene>
    <name evidence="16" type="ORF">PPENT_87.1.T1000108</name>
</gene>
<dbReference type="FunFam" id="3.30.540.30:FF:000002">
    <property type="entry name" value="Dipeptidyl peptidase 3"/>
    <property type="match status" value="1"/>
</dbReference>
<dbReference type="EC" id="3.4.14.4" evidence="5"/>
<dbReference type="AlphaFoldDB" id="A0A8S1WU84"/>
<dbReference type="GO" id="GO:0006508">
    <property type="term" value="P:proteolysis"/>
    <property type="evidence" value="ECO:0007669"/>
    <property type="project" value="UniProtKB-KW"/>
</dbReference>
<dbReference type="GO" id="GO:0046872">
    <property type="term" value="F:metal ion binding"/>
    <property type="evidence" value="ECO:0007669"/>
    <property type="project" value="UniProtKB-KW"/>
</dbReference>
<evidence type="ECO:0000256" key="15">
    <source>
        <dbReference type="ARBA" id="ARBA00032119"/>
    </source>
</evidence>
<comment type="similarity">
    <text evidence="4">Belongs to the peptidase M49 family.</text>
</comment>
<dbReference type="OrthoDB" id="4694525at2759"/>
<comment type="subcellular location">
    <subcellularLocation>
        <location evidence="3">Cytoplasm</location>
    </subcellularLocation>
</comment>
<comment type="cofactor">
    <cofactor evidence="2">
        <name>Zn(2+)</name>
        <dbReference type="ChEBI" id="CHEBI:29105"/>
    </cofactor>
</comment>
<evidence type="ECO:0000256" key="14">
    <source>
        <dbReference type="ARBA" id="ARBA00031288"/>
    </source>
</evidence>
<comment type="catalytic activity">
    <reaction evidence="1">
        <text>Release of an N-terminal dipeptide from a peptide comprising four or more residues, with broad specificity. Also acts on dipeptidyl 2-naphthylamides.</text>
        <dbReference type="EC" id="3.4.14.4"/>
    </reaction>
</comment>
<evidence type="ECO:0000256" key="6">
    <source>
        <dbReference type="ARBA" id="ARBA00014713"/>
    </source>
</evidence>
<dbReference type="EMBL" id="CAJJDO010000100">
    <property type="protein sequence ID" value="CAD8191965.1"/>
    <property type="molecule type" value="Genomic_DNA"/>
</dbReference>
<dbReference type="PANTHER" id="PTHR23422">
    <property type="entry name" value="DIPEPTIDYL PEPTIDASE III-RELATED"/>
    <property type="match status" value="1"/>
</dbReference>
<evidence type="ECO:0000256" key="5">
    <source>
        <dbReference type="ARBA" id="ARBA00012063"/>
    </source>
</evidence>
<dbReference type="GO" id="GO:0008239">
    <property type="term" value="F:dipeptidyl-peptidase activity"/>
    <property type="evidence" value="ECO:0007669"/>
    <property type="project" value="UniProtKB-EC"/>
</dbReference>
<evidence type="ECO:0000256" key="10">
    <source>
        <dbReference type="ARBA" id="ARBA00022723"/>
    </source>
</evidence>
<evidence type="ECO:0000313" key="16">
    <source>
        <dbReference type="EMBL" id="CAD8191965.1"/>
    </source>
</evidence>
<keyword evidence="17" id="KW-1185">Reference proteome</keyword>
<keyword evidence="8" id="KW-0963">Cytoplasm</keyword>
<evidence type="ECO:0000256" key="4">
    <source>
        <dbReference type="ARBA" id="ARBA00010200"/>
    </source>
</evidence>
<dbReference type="PANTHER" id="PTHR23422:SF11">
    <property type="entry name" value="DIPEPTIDYL PEPTIDASE 3"/>
    <property type="match status" value="1"/>
</dbReference>
<proteinExistence type="inferred from homology"/>
<protein>
    <recommendedName>
        <fullName evidence="6">Dipeptidyl peptidase 3</fullName>
        <ecNumber evidence="5">3.4.14.4</ecNumber>
    </recommendedName>
    <alternativeName>
        <fullName evidence="14">Dipeptidyl aminopeptidase III</fullName>
    </alternativeName>
    <alternativeName>
        <fullName evidence="15">Dipeptidyl peptidase III</fullName>
    </alternativeName>
</protein>
<evidence type="ECO:0000256" key="12">
    <source>
        <dbReference type="ARBA" id="ARBA00022833"/>
    </source>
</evidence>
<organism evidence="16 17">
    <name type="scientific">Paramecium pentaurelia</name>
    <dbReference type="NCBI Taxonomy" id="43138"/>
    <lineage>
        <taxon>Eukaryota</taxon>
        <taxon>Sar</taxon>
        <taxon>Alveolata</taxon>
        <taxon>Ciliophora</taxon>
        <taxon>Intramacronucleata</taxon>
        <taxon>Oligohymenophorea</taxon>
        <taxon>Peniculida</taxon>
        <taxon>Parameciidae</taxon>
        <taxon>Paramecium</taxon>
    </lineage>
</organism>
<evidence type="ECO:0000256" key="7">
    <source>
        <dbReference type="ARBA" id="ARBA00022438"/>
    </source>
</evidence>
<evidence type="ECO:0000313" key="17">
    <source>
        <dbReference type="Proteomes" id="UP000689195"/>
    </source>
</evidence>
<dbReference type="FunFam" id="3.30.540.30:FF:000001">
    <property type="entry name" value="Dipeptidyl peptidase 3"/>
    <property type="match status" value="1"/>
</dbReference>
<evidence type="ECO:0000256" key="1">
    <source>
        <dbReference type="ARBA" id="ARBA00001336"/>
    </source>
</evidence>
<comment type="caution">
    <text evidence="16">The sequence shown here is derived from an EMBL/GenBank/DDBJ whole genome shotgun (WGS) entry which is preliminary data.</text>
</comment>
<evidence type="ECO:0000256" key="13">
    <source>
        <dbReference type="ARBA" id="ARBA00023049"/>
    </source>
</evidence>
<evidence type="ECO:0000256" key="3">
    <source>
        <dbReference type="ARBA" id="ARBA00004496"/>
    </source>
</evidence>
<evidence type="ECO:0000256" key="9">
    <source>
        <dbReference type="ARBA" id="ARBA00022670"/>
    </source>
</evidence>
<keyword evidence="12" id="KW-0862">Zinc</keyword>
<dbReference type="GO" id="GO:0005737">
    <property type="term" value="C:cytoplasm"/>
    <property type="evidence" value="ECO:0007669"/>
    <property type="project" value="UniProtKB-SubCell"/>
</dbReference>
<accession>A0A8S1WU84</accession>
<evidence type="ECO:0000256" key="2">
    <source>
        <dbReference type="ARBA" id="ARBA00001947"/>
    </source>
</evidence>
<keyword evidence="9" id="KW-0645">Protease</keyword>
<dbReference type="InterPro" id="IPR039461">
    <property type="entry name" value="Peptidase_M49"/>
</dbReference>
<dbReference type="GO" id="GO:0008237">
    <property type="term" value="F:metallopeptidase activity"/>
    <property type="evidence" value="ECO:0007669"/>
    <property type="project" value="UniProtKB-KW"/>
</dbReference>
<keyword evidence="10" id="KW-0479">Metal-binding</keyword>
<reference evidence="16" key="1">
    <citation type="submission" date="2021-01" db="EMBL/GenBank/DDBJ databases">
        <authorList>
            <consortium name="Genoscope - CEA"/>
            <person name="William W."/>
        </authorList>
    </citation>
    <scope>NUCLEOTIDE SEQUENCE</scope>
</reference>
<evidence type="ECO:0000256" key="8">
    <source>
        <dbReference type="ARBA" id="ARBA00022490"/>
    </source>
</evidence>
<dbReference type="Proteomes" id="UP000689195">
    <property type="component" value="Unassembled WGS sequence"/>
</dbReference>
<dbReference type="GO" id="GO:0004177">
    <property type="term" value="F:aminopeptidase activity"/>
    <property type="evidence" value="ECO:0007669"/>
    <property type="project" value="UniProtKB-KW"/>
</dbReference>
<keyword evidence="7" id="KW-0031">Aminopeptidase</keyword>
<evidence type="ECO:0000256" key="11">
    <source>
        <dbReference type="ARBA" id="ARBA00022801"/>
    </source>
</evidence>
<keyword evidence="11" id="KW-0378">Hydrolase</keyword>